<gene>
    <name evidence="9" type="ORF">CLODIP_2_CD04673</name>
</gene>
<dbReference type="AlphaFoldDB" id="A0A8S1D150"/>
<dbReference type="PANTHER" id="PTHR33562:SF18">
    <property type="entry name" value="BOUDIN-RELATED"/>
    <property type="match status" value="1"/>
</dbReference>
<evidence type="ECO:0000256" key="1">
    <source>
        <dbReference type="ARBA" id="ARBA00004589"/>
    </source>
</evidence>
<dbReference type="CDD" id="cd23590">
    <property type="entry name" value="TFP_LU_ECD_Bou"/>
    <property type="match status" value="1"/>
</dbReference>
<evidence type="ECO:0000256" key="3">
    <source>
        <dbReference type="ARBA" id="ARBA00022692"/>
    </source>
</evidence>
<proteinExistence type="predicted"/>
<organism evidence="9 10">
    <name type="scientific">Cloeon dipterum</name>
    <dbReference type="NCBI Taxonomy" id="197152"/>
    <lineage>
        <taxon>Eukaryota</taxon>
        <taxon>Metazoa</taxon>
        <taxon>Ecdysozoa</taxon>
        <taxon>Arthropoda</taxon>
        <taxon>Hexapoda</taxon>
        <taxon>Insecta</taxon>
        <taxon>Pterygota</taxon>
        <taxon>Palaeoptera</taxon>
        <taxon>Ephemeroptera</taxon>
        <taxon>Pisciforma</taxon>
        <taxon>Baetidae</taxon>
        <taxon>Cloeon</taxon>
    </lineage>
</organism>
<evidence type="ECO:0000256" key="7">
    <source>
        <dbReference type="ARBA" id="ARBA00023288"/>
    </source>
</evidence>
<name>A0A8S1D150_9INSE</name>
<keyword evidence="6" id="KW-0325">Glycoprotein</keyword>
<evidence type="ECO:0000313" key="10">
    <source>
        <dbReference type="Proteomes" id="UP000494165"/>
    </source>
</evidence>
<dbReference type="Proteomes" id="UP000494165">
    <property type="component" value="Unassembled WGS sequence"/>
</dbReference>
<sequence length="144" mass="15586">MGPSMVLLTAALVLAARPTSAVINCYQCSSTDHEDPYTCNELFNVDGDPDGFLPPVKPCDQVHGASYCIKQTGRFEGGYGTKRFCSALDLGNYCNFVRQPGDDMEYRSCVYTCSGDGCNPASRTVVLAPLLLVLSLLAAIVWHH</sequence>
<keyword evidence="2" id="KW-0336">GPI-anchor</keyword>
<evidence type="ECO:0000256" key="4">
    <source>
        <dbReference type="ARBA" id="ARBA00022729"/>
    </source>
</evidence>
<protein>
    <recommendedName>
        <fullName evidence="11">Protein sleepless</fullName>
    </recommendedName>
</protein>
<keyword evidence="3" id="KW-0812">Transmembrane</keyword>
<reference evidence="9 10" key="1">
    <citation type="submission" date="2020-04" db="EMBL/GenBank/DDBJ databases">
        <authorList>
            <person name="Alioto T."/>
            <person name="Alioto T."/>
            <person name="Gomez Garrido J."/>
        </authorList>
    </citation>
    <scope>NUCLEOTIDE SEQUENCE [LARGE SCALE GENOMIC DNA]</scope>
</reference>
<feature type="signal peptide" evidence="8">
    <location>
        <begin position="1"/>
        <end position="21"/>
    </location>
</feature>
<evidence type="ECO:0000313" key="9">
    <source>
        <dbReference type="EMBL" id="CAB3375215.1"/>
    </source>
</evidence>
<keyword evidence="10" id="KW-1185">Reference proteome</keyword>
<dbReference type="GO" id="GO:0030431">
    <property type="term" value="P:sleep"/>
    <property type="evidence" value="ECO:0007669"/>
    <property type="project" value="InterPro"/>
</dbReference>
<dbReference type="InterPro" id="IPR031424">
    <property type="entry name" value="QVR-like"/>
</dbReference>
<dbReference type="GO" id="GO:0098552">
    <property type="term" value="C:side of membrane"/>
    <property type="evidence" value="ECO:0007669"/>
    <property type="project" value="UniProtKB-KW"/>
</dbReference>
<dbReference type="PANTHER" id="PTHR33562">
    <property type="entry name" value="ATILLA, ISOFORM B-RELATED-RELATED"/>
    <property type="match status" value="1"/>
</dbReference>
<keyword evidence="4 8" id="KW-0732">Signal</keyword>
<evidence type="ECO:0000256" key="8">
    <source>
        <dbReference type="SAM" id="SignalP"/>
    </source>
</evidence>
<evidence type="ECO:0000256" key="2">
    <source>
        <dbReference type="ARBA" id="ARBA00022622"/>
    </source>
</evidence>
<dbReference type="GO" id="GO:0032222">
    <property type="term" value="P:regulation of synaptic transmission, cholinergic"/>
    <property type="evidence" value="ECO:0007669"/>
    <property type="project" value="InterPro"/>
</dbReference>
<keyword evidence="5" id="KW-0472">Membrane</keyword>
<comment type="caution">
    <text evidence="9">The sequence shown here is derived from an EMBL/GenBank/DDBJ whole genome shotgun (WGS) entry which is preliminary data.</text>
</comment>
<dbReference type="Pfam" id="PF17064">
    <property type="entry name" value="QVR"/>
    <property type="match status" value="1"/>
</dbReference>
<dbReference type="EMBL" id="CADEPI010000109">
    <property type="protein sequence ID" value="CAB3375215.1"/>
    <property type="molecule type" value="Genomic_DNA"/>
</dbReference>
<evidence type="ECO:0000256" key="6">
    <source>
        <dbReference type="ARBA" id="ARBA00023180"/>
    </source>
</evidence>
<evidence type="ECO:0008006" key="11">
    <source>
        <dbReference type="Google" id="ProtNLM"/>
    </source>
</evidence>
<accession>A0A8S1D150</accession>
<dbReference type="InterPro" id="IPR050975">
    <property type="entry name" value="Sleep_regulator"/>
</dbReference>
<keyword evidence="7" id="KW-0449">Lipoprotein</keyword>
<keyword evidence="5" id="KW-1133">Transmembrane helix</keyword>
<comment type="subcellular location">
    <subcellularLocation>
        <location evidence="1">Membrane</location>
        <topology evidence="1">Lipid-anchor</topology>
        <topology evidence="1">GPI-anchor</topology>
    </subcellularLocation>
</comment>
<dbReference type="OrthoDB" id="8188641at2759"/>
<evidence type="ECO:0000256" key="5">
    <source>
        <dbReference type="ARBA" id="ARBA00022989"/>
    </source>
</evidence>
<feature type="chain" id="PRO_5035838049" description="Protein sleepless" evidence="8">
    <location>
        <begin position="22"/>
        <end position="144"/>
    </location>
</feature>